<organism evidence="1 2">
    <name type="scientific">Ignelater luminosus</name>
    <name type="common">Cucubano</name>
    <name type="synonym">Pyrophorus luminosus</name>
    <dbReference type="NCBI Taxonomy" id="2038154"/>
    <lineage>
        <taxon>Eukaryota</taxon>
        <taxon>Metazoa</taxon>
        <taxon>Ecdysozoa</taxon>
        <taxon>Arthropoda</taxon>
        <taxon>Hexapoda</taxon>
        <taxon>Insecta</taxon>
        <taxon>Pterygota</taxon>
        <taxon>Neoptera</taxon>
        <taxon>Endopterygota</taxon>
        <taxon>Coleoptera</taxon>
        <taxon>Polyphaga</taxon>
        <taxon>Elateriformia</taxon>
        <taxon>Elateroidea</taxon>
        <taxon>Elateridae</taxon>
        <taxon>Agrypninae</taxon>
        <taxon>Pyrophorini</taxon>
        <taxon>Ignelater</taxon>
    </lineage>
</organism>
<evidence type="ECO:0000313" key="2">
    <source>
        <dbReference type="Proteomes" id="UP000801492"/>
    </source>
</evidence>
<name>A0A8K0DCV7_IGNLU</name>
<gene>
    <name evidence="1" type="ORF">ILUMI_05484</name>
</gene>
<accession>A0A8K0DCV7</accession>
<comment type="caution">
    <text evidence="1">The sequence shown here is derived from an EMBL/GenBank/DDBJ whole genome shotgun (WGS) entry which is preliminary data.</text>
</comment>
<dbReference type="EMBL" id="VTPC01002045">
    <property type="protein sequence ID" value="KAF2900697.1"/>
    <property type="molecule type" value="Genomic_DNA"/>
</dbReference>
<dbReference type="Proteomes" id="UP000801492">
    <property type="component" value="Unassembled WGS sequence"/>
</dbReference>
<dbReference type="AlphaFoldDB" id="A0A8K0DCV7"/>
<reference evidence="1" key="1">
    <citation type="submission" date="2019-08" db="EMBL/GenBank/DDBJ databases">
        <title>The genome of the North American firefly Photinus pyralis.</title>
        <authorList>
            <consortium name="Photinus pyralis genome working group"/>
            <person name="Fallon T.R."/>
            <person name="Sander Lower S.E."/>
            <person name="Weng J.-K."/>
        </authorList>
    </citation>
    <scope>NUCLEOTIDE SEQUENCE</scope>
    <source>
        <strain evidence="1">TRF0915ILg1</strain>
        <tissue evidence="1">Whole body</tissue>
    </source>
</reference>
<evidence type="ECO:0000313" key="1">
    <source>
        <dbReference type="EMBL" id="KAF2900697.1"/>
    </source>
</evidence>
<protein>
    <submittedName>
        <fullName evidence="1">Uncharacterized protein</fullName>
    </submittedName>
</protein>
<proteinExistence type="predicted"/>
<keyword evidence="2" id="KW-1185">Reference proteome</keyword>
<sequence>MSKPKASRYWKILIVPNINSGRPRAARSQNPEAPLDAITKAPSIRVVARTVKASKSAIYRIIENDGLYPYHRIRV</sequence>